<feature type="region of interest" description="Disordered" evidence="1">
    <location>
        <begin position="34"/>
        <end position="53"/>
    </location>
</feature>
<dbReference type="PANTHER" id="PTHR48167">
    <property type="entry name" value="EXPRESSED PROTEIN"/>
    <property type="match status" value="1"/>
</dbReference>
<dbReference type="AlphaFoldDB" id="I3SLH0"/>
<protein>
    <recommendedName>
        <fullName evidence="3">Ribosomal protein S24e family protein</fullName>
    </recommendedName>
</protein>
<evidence type="ECO:0000256" key="1">
    <source>
        <dbReference type="SAM" id="MobiDB-lite"/>
    </source>
</evidence>
<reference evidence="2" key="1">
    <citation type="submission" date="2012-05" db="EMBL/GenBank/DDBJ databases">
        <authorList>
            <person name="Krishnakumar V."/>
            <person name="Cheung F."/>
            <person name="Xiao Y."/>
            <person name="Chan A."/>
            <person name="Moskal W.A."/>
            <person name="Town C.D."/>
        </authorList>
    </citation>
    <scope>NUCLEOTIDE SEQUENCE</scope>
</reference>
<dbReference type="EMBL" id="BT141318">
    <property type="protein sequence ID" value="AFK41112.1"/>
    <property type="molecule type" value="mRNA"/>
</dbReference>
<dbReference type="GO" id="GO:0003676">
    <property type="term" value="F:nucleic acid binding"/>
    <property type="evidence" value="ECO:0007669"/>
    <property type="project" value="InterPro"/>
</dbReference>
<evidence type="ECO:0000313" key="2">
    <source>
        <dbReference type="EMBL" id="AFK41112.1"/>
    </source>
</evidence>
<accession>I3SLH0</accession>
<dbReference type="EMBL" id="BT148101">
    <property type="protein sequence ID" value="AFK47895.1"/>
    <property type="molecule type" value="mRNA"/>
</dbReference>
<organism evidence="2">
    <name type="scientific">Lotus japonicus</name>
    <name type="common">Lotus corniculatus var. japonicus</name>
    <dbReference type="NCBI Taxonomy" id="34305"/>
    <lineage>
        <taxon>Eukaryota</taxon>
        <taxon>Viridiplantae</taxon>
        <taxon>Streptophyta</taxon>
        <taxon>Embryophyta</taxon>
        <taxon>Tracheophyta</taxon>
        <taxon>Spermatophyta</taxon>
        <taxon>Magnoliopsida</taxon>
        <taxon>eudicotyledons</taxon>
        <taxon>Gunneridae</taxon>
        <taxon>Pentapetalae</taxon>
        <taxon>rosids</taxon>
        <taxon>fabids</taxon>
        <taxon>Fabales</taxon>
        <taxon>Fabaceae</taxon>
        <taxon>Papilionoideae</taxon>
        <taxon>50 kb inversion clade</taxon>
        <taxon>NPAAA clade</taxon>
        <taxon>Hologalegina</taxon>
        <taxon>robinioid clade</taxon>
        <taxon>Loteae</taxon>
        <taxon>Lotus</taxon>
    </lineage>
</organism>
<dbReference type="GeneID" id="130737846"/>
<name>I3SLH0_LOTJA</name>
<dbReference type="RefSeq" id="XP_057445684.1">
    <property type="nucleotide sequence ID" value="XM_057589701.1"/>
</dbReference>
<dbReference type="OrthoDB" id="2013327at2759"/>
<dbReference type="SUPFAM" id="SSF54928">
    <property type="entry name" value="RNA-binding domain, RBD"/>
    <property type="match status" value="1"/>
</dbReference>
<dbReference type="OMA" id="RADRSQW"/>
<dbReference type="KEGG" id="lja:130737846"/>
<evidence type="ECO:0008006" key="3">
    <source>
        <dbReference type="Google" id="ProtNLM"/>
    </source>
</evidence>
<dbReference type="RefSeq" id="XP_057445685.1">
    <property type="nucleotide sequence ID" value="XM_057589702.1"/>
</dbReference>
<dbReference type="PANTHER" id="PTHR48167:SF2">
    <property type="entry name" value="EXPRESSED PROTEIN"/>
    <property type="match status" value="1"/>
</dbReference>
<dbReference type="InterPro" id="IPR035979">
    <property type="entry name" value="RBD_domain_sf"/>
</dbReference>
<proteinExistence type="evidence at transcript level"/>
<sequence>MMGSVFRATIQRTKCSVSALQRTHGLQAFGPRCFSTEAEQPPQPQDSTTPTPPFFETDNSGLTYARLHGIHRNMLKTDVISFLEGCNLTLEDVKVEYNRNFFPLAMLLQFPTRSDYSNAIKVNLKNGRFYKFEMVDRGHWDIVTPYDGKAIVIQGIPMNAAFEDIERTLSGCDYDASSVSIRPRDVLSKLATVRFPSRTKAMSAFITKNRTFCLNNRVSVEVLQ</sequence>